<feature type="domain" description="HTH lysR-type" evidence="5">
    <location>
        <begin position="10"/>
        <end position="67"/>
    </location>
</feature>
<evidence type="ECO:0000313" key="6">
    <source>
        <dbReference type="EMBL" id="TCV05441.1"/>
    </source>
</evidence>
<proteinExistence type="inferred from homology"/>
<dbReference type="CDD" id="cd08417">
    <property type="entry name" value="PBP2_Nitroaromatics_like"/>
    <property type="match status" value="1"/>
</dbReference>
<dbReference type="InterPro" id="IPR000847">
    <property type="entry name" value="LysR_HTH_N"/>
</dbReference>
<evidence type="ECO:0000256" key="3">
    <source>
        <dbReference type="ARBA" id="ARBA00023125"/>
    </source>
</evidence>
<dbReference type="OrthoDB" id="8557381at2"/>
<evidence type="ECO:0000256" key="2">
    <source>
        <dbReference type="ARBA" id="ARBA00023015"/>
    </source>
</evidence>
<comment type="similarity">
    <text evidence="1">Belongs to the LysR transcriptional regulatory family.</text>
</comment>
<evidence type="ECO:0000256" key="1">
    <source>
        <dbReference type="ARBA" id="ARBA00009437"/>
    </source>
</evidence>
<dbReference type="GO" id="GO:0003700">
    <property type="term" value="F:DNA-binding transcription factor activity"/>
    <property type="evidence" value="ECO:0007669"/>
    <property type="project" value="InterPro"/>
</dbReference>
<keyword evidence="4" id="KW-0804">Transcription</keyword>
<dbReference type="Pfam" id="PF00126">
    <property type="entry name" value="HTH_1"/>
    <property type="match status" value="1"/>
</dbReference>
<dbReference type="PANTHER" id="PTHR30118:SF15">
    <property type="entry name" value="TRANSCRIPTIONAL REGULATORY PROTEIN"/>
    <property type="match status" value="1"/>
</dbReference>
<dbReference type="InterPro" id="IPR036388">
    <property type="entry name" value="WH-like_DNA-bd_sf"/>
</dbReference>
<dbReference type="SUPFAM" id="SSF53850">
    <property type="entry name" value="Periplasmic binding protein-like II"/>
    <property type="match status" value="1"/>
</dbReference>
<dbReference type="Pfam" id="PF03466">
    <property type="entry name" value="LysR_substrate"/>
    <property type="match status" value="1"/>
</dbReference>
<dbReference type="EMBL" id="SMBY01000006">
    <property type="protein sequence ID" value="TCV05441.1"/>
    <property type="molecule type" value="Genomic_DNA"/>
</dbReference>
<comment type="caution">
    <text evidence="6">The sequence shown here is derived from an EMBL/GenBank/DDBJ whole genome shotgun (WGS) entry which is preliminary data.</text>
</comment>
<name>A0A4R3VN36_9GAMM</name>
<gene>
    <name evidence="6" type="ORF">EDC54_10674</name>
</gene>
<reference evidence="6 7" key="1">
    <citation type="submission" date="2019-03" db="EMBL/GenBank/DDBJ databases">
        <title>Genomic Encyclopedia of Type Strains, Phase IV (KMG-IV): sequencing the most valuable type-strain genomes for metagenomic binning, comparative biology and taxonomic classification.</title>
        <authorList>
            <person name="Goeker M."/>
        </authorList>
    </citation>
    <scope>NUCLEOTIDE SEQUENCE [LARGE SCALE GENOMIC DNA]</scope>
    <source>
        <strain evidence="6 7">DSM 16730</strain>
    </source>
</reference>
<organism evidence="6 7">
    <name type="scientific">Samsonia erythrinae</name>
    <dbReference type="NCBI Taxonomy" id="160434"/>
    <lineage>
        <taxon>Bacteria</taxon>
        <taxon>Pseudomonadati</taxon>
        <taxon>Pseudomonadota</taxon>
        <taxon>Gammaproteobacteria</taxon>
        <taxon>Enterobacterales</taxon>
        <taxon>Pectobacteriaceae</taxon>
        <taxon>Samsonia</taxon>
    </lineage>
</organism>
<sequence length="311" mass="35117">MLYSNYLKQLDLQDIVVFLNLLEQQSAKRTAELMCISQPTVSYCLKRLRTCFDDALFVLSHGILLPTLKAVKIAPYLKLVVESVNRCAENEDSAPASVNKVWRVCAPEYFELSLLPLSLTTLARERANVSFHIERLGNSLPIDRLMSGNIDIAMGFGPGYHQLHPDLQWQSILDDEFVCVTSLLGQTSDKPMNIDDFCSSPHIFPTPWVSEKNIIDGWLEKIGRSRKLLARANSYQACINIVAALPVTLALPARLLPFLLIPEKVIVCKPPLGCPTFTLDMIWAKERSHHEEVFSLRSLIQRVSRNTQINQ</sequence>
<protein>
    <submittedName>
        <fullName evidence="6">DNA-binding transcriptional LysR family regulator</fullName>
    </submittedName>
</protein>
<dbReference type="Gene3D" id="3.40.190.10">
    <property type="entry name" value="Periplasmic binding protein-like II"/>
    <property type="match status" value="2"/>
</dbReference>
<dbReference type="InterPro" id="IPR036390">
    <property type="entry name" value="WH_DNA-bd_sf"/>
</dbReference>
<dbReference type="SUPFAM" id="SSF46785">
    <property type="entry name" value="Winged helix' DNA-binding domain"/>
    <property type="match status" value="1"/>
</dbReference>
<dbReference type="PANTHER" id="PTHR30118">
    <property type="entry name" value="HTH-TYPE TRANSCRIPTIONAL REGULATOR LEUO-RELATED"/>
    <property type="match status" value="1"/>
</dbReference>
<evidence type="ECO:0000256" key="4">
    <source>
        <dbReference type="ARBA" id="ARBA00023163"/>
    </source>
</evidence>
<evidence type="ECO:0000313" key="7">
    <source>
        <dbReference type="Proteomes" id="UP000295433"/>
    </source>
</evidence>
<dbReference type="Proteomes" id="UP000295433">
    <property type="component" value="Unassembled WGS sequence"/>
</dbReference>
<keyword evidence="3 6" id="KW-0238">DNA-binding</keyword>
<dbReference type="InterPro" id="IPR005119">
    <property type="entry name" value="LysR_subst-bd"/>
</dbReference>
<dbReference type="Gene3D" id="1.10.10.10">
    <property type="entry name" value="Winged helix-like DNA-binding domain superfamily/Winged helix DNA-binding domain"/>
    <property type="match status" value="1"/>
</dbReference>
<dbReference type="PROSITE" id="PS50931">
    <property type="entry name" value="HTH_LYSR"/>
    <property type="match status" value="1"/>
</dbReference>
<evidence type="ECO:0000259" key="5">
    <source>
        <dbReference type="PROSITE" id="PS50931"/>
    </source>
</evidence>
<dbReference type="RefSeq" id="WP_132456145.1">
    <property type="nucleotide sequence ID" value="NZ_JAWIZJ010000006.1"/>
</dbReference>
<dbReference type="InterPro" id="IPR050389">
    <property type="entry name" value="LysR-type_TF"/>
</dbReference>
<dbReference type="AlphaFoldDB" id="A0A4R3VN36"/>
<keyword evidence="2" id="KW-0805">Transcription regulation</keyword>
<accession>A0A4R3VN36</accession>
<keyword evidence="7" id="KW-1185">Reference proteome</keyword>
<dbReference type="InterPro" id="IPR037402">
    <property type="entry name" value="YidZ_PBP2"/>
</dbReference>
<dbReference type="GO" id="GO:0003677">
    <property type="term" value="F:DNA binding"/>
    <property type="evidence" value="ECO:0007669"/>
    <property type="project" value="UniProtKB-KW"/>
</dbReference>